<keyword evidence="2" id="KW-1185">Reference proteome</keyword>
<dbReference type="Proteomes" id="UP000054047">
    <property type="component" value="Unassembled WGS sequence"/>
</dbReference>
<reference evidence="1 2" key="1">
    <citation type="submission" date="2013-12" db="EMBL/GenBank/DDBJ databases">
        <title>Draft genome of the parsitic nematode Ancylostoma duodenale.</title>
        <authorList>
            <person name="Mitreva M."/>
        </authorList>
    </citation>
    <scope>NUCLEOTIDE SEQUENCE [LARGE SCALE GENOMIC DNA]</scope>
    <source>
        <strain evidence="1 2">Zhejiang</strain>
    </source>
</reference>
<sequence>LCFPPNFVFFAAGHYERPPYNEHGEVVSSYHVRNLDIWRLKQLRPADADNTISILPIPLQNPIDVMISHDWPAGIVDFGDKDWLLRVKPFFVDD</sequence>
<dbReference type="OrthoDB" id="407609at2759"/>
<accession>A0A0C2F6E7</accession>
<dbReference type="EMBL" id="KN795393">
    <property type="protein sequence ID" value="KIH42564.1"/>
    <property type="molecule type" value="Genomic_DNA"/>
</dbReference>
<dbReference type="GO" id="GO:0000398">
    <property type="term" value="P:mRNA splicing, via spliceosome"/>
    <property type="evidence" value="ECO:0007669"/>
    <property type="project" value="TreeGrafter"/>
</dbReference>
<protein>
    <submittedName>
        <fullName evidence="1">Uncharacterized protein</fullName>
    </submittedName>
</protein>
<feature type="non-terminal residue" evidence="1">
    <location>
        <position position="1"/>
    </location>
</feature>
<proteinExistence type="predicted"/>
<dbReference type="GO" id="GO:0008419">
    <property type="term" value="F:RNA lariat debranching enzyme activity"/>
    <property type="evidence" value="ECO:0007669"/>
    <property type="project" value="TreeGrafter"/>
</dbReference>
<evidence type="ECO:0000313" key="2">
    <source>
        <dbReference type="Proteomes" id="UP000054047"/>
    </source>
</evidence>
<dbReference type="AlphaFoldDB" id="A0A0C2F6E7"/>
<dbReference type="PANTHER" id="PTHR12849">
    <property type="entry name" value="RNA LARIAT DEBRANCHING ENZYME"/>
    <property type="match status" value="1"/>
</dbReference>
<dbReference type="GO" id="GO:0005634">
    <property type="term" value="C:nucleus"/>
    <property type="evidence" value="ECO:0007669"/>
    <property type="project" value="TreeGrafter"/>
</dbReference>
<evidence type="ECO:0000313" key="1">
    <source>
        <dbReference type="EMBL" id="KIH42564.1"/>
    </source>
</evidence>
<dbReference type="PANTHER" id="PTHR12849:SF0">
    <property type="entry name" value="LARIAT DEBRANCHING ENZYME"/>
    <property type="match status" value="1"/>
</dbReference>
<organism evidence="1 2">
    <name type="scientific">Ancylostoma duodenale</name>
    <dbReference type="NCBI Taxonomy" id="51022"/>
    <lineage>
        <taxon>Eukaryota</taxon>
        <taxon>Metazoa</taxon>
        <taxon>Ecdysozoa</taxon>
        <taxon>Nematoda</taxon>
        <taxon>Chromadorea</taxon>
        <taxon>Rhabditida</taxon>
        <taxon>Rhabditina</taxon>
        <taxon>Rhabditomorpha</taxon>
        <taxon>Strongyloidea</taxon>
        <taxon>Ancylostomatidae</taxon>
        <taxon>Ancylostomatinae</taxon>
        <taxon>Ancylostoma</taxon>
    </lineage>
</organism>
<name>A0A0C2F6E7_9BILA</name>
<feature type="non-terminal residue" evidence="1">
    <location>
        <position position="94"/>
    </location>
</feature>
<gene>
    <name evidence="1" type="ORF">ANCDUO_27451</name>
</gene>